<reference evidence="3 4" key="1">
    <citation type="submission" date="2024-09" db="EMBL/GenBank/DDBJ databases">
        <title>Rethinking Asexuality: The Enigmatic Case of Functional Sexual Genes in Lepraria (Stereocaulaceae).</title>
        <authorList>
            <person name="Doellman M."/>
            <person name="Sun Y."/>
            <person name="Barcenas-Pena A."/>
            <person name="Lumbsch H.T."/>
            <person name="Grewe F."/>
        </authorList>
    </citation>
    <scope>NUCLEOTIDE SEQUENCE [LARGE SCALE GENOMIC DNA]</scope>
    <source>
        <strain evidence="3 4">Mercado 3170</strain>
    </source>
</reference>
<keyword evidence="4" id="KW-1185">Reference proteome</keyword>
<dbReference type="CDD" id="cd00229">
    <property type="entry name" value="SGNH_hydrolase"/>
    <property type="match status" value="1"/>
</dbReference>
<gene>
    <name evidence="3" type="ORF">N7G274_008250</name>
</gene>
<evidence type="ECO:0000256" key="1">
    <source>
        <dbReference type="SAM" id="SignalP"/>
    </source>
</evidence>
<keyword evidence="1" id="KW-0732">Signal</keyword>
<dbReference type="InterPro" id="IPR013830">
    <property type="entry name" value="SGNH_hydro"/>
</dbReference>
<feature type="signal peptide" evidence="1">
    <location>
        <begin position="1"/>
        <end position="23"/>
    </location>
</feature>
<proteinExistence type="predicted"/>
<feature type="domain" description="SGNH hydrolase-type esterase" evidence="2">
    <location>
        <begin position="70"/>
        <end position="246"/>
    </location>
</feature>
<accession>A0ABR4A1G9</accession>
<dbReference type="Pfam" id="PF13472">
    <property type="entry name" value="Lipase_GDSL_2"/>
    <property type="match status" value="1"/>
</dbReference>
<dbReference type="SUPFAM" id="SSF52266">
    <property type="entry name" value="SGNH hydrolase"/>
    <property type="match status" value="1"/>
</dbReference>
<name>A0ABR4A1G9_9LECA</name>
<dbReference type="EMBL" id="JBEFKJ010000028">
    <property type="protein sequence ID" value="KAL2038910.1"/>
    <property type="molecule type" value="Genomic_DNA"/>
</dbReference>
<dbReference type="PANTHER" id="PTHR30383">
    <property type="entry name" value="THIOESTERASE 1/PROTEASE 1/LYSOPHOSPHOLIPASE L1"/>
    <property type="match status" value="1"/>
</dbReference>
<dbReference type="InterPro" id="IPR051532">
    <property type="entry name" value="Ester_Hydrolysis_Enzymes"/>
</dbReference>
<evidence type="ECO:0000313" key="3">
    <source>
        <dbReference type="EMBL" id="KAL2038910.1"/>
    </source>
</evidence>
<dbReference type="PROSITE" id="PS51257">
    <property type="entry name" value="PROKAR_LIPOPROTEIN"/>
    <property type="match status" value="1"/>
</dbReference>
<feature type="chain" id="PRO_5046503027" description="SGNH hydrolase-type esterase domain-containing protein" evidence="1">
    <location>
        <begin position="24"/>
        <end position="275"/>
    </location>
</feature>
<comment type="caution">
    <text evidence="3">The sequence shown here is derived from an EMBL/GenBank/DDBJ whole genome shotgun (WGS) entry which is preliminary data.</text>
</comment>
<dbReference type="Proteomes" id="UP001590950">
    <property type="component" value="Unassembled WGS sequence"/>
</dbReference>
<protein>
    <recommendedName>
        <fullName evidence="2">SGNH hydrolase-type esterase domain-containing protein</fullName>
    </recommendedName>
</protein>
<dbReference type="PANTHER" id="PTHR30383:SF19">
    <property type="entry name" value="FIBRONECTIN TYPE-III DOMAIN-CONTAINING PROTEIN"/>
    <property type="match status" value="1"/>
</dbReference>
<evidence type="ECO:0000313" key="4">
    <source>
        <dbReference type="Proteomes" id="UP001590950"/>
    </source>
</evidence>
<organism evidence="3 4">
    <name type="scientific">Stereocaulon virgatum</name>
    <dbReference type="NCBI Taxonomy" id="373712"/>
    <lineage>
        <taxon>Eukaryota</taxon>
        <taxon>Fungi</taxon>
        <taxon>Dikarya</taxon>
        <taxon>Ascomycota</taxon>
        <taxon>Pezizomycotina</taxon>
        <taxon>Lecanoromycetes</taxon>
        <taxon>OSLEUM clade</taxon>
        <taxon>Lecanoromycetidae</taxon>
        <taxon>Lecanorales</taxon>
        <taxon>Lecanorineae</taxon>
        <taxon>Stereocaulaceae</taxon>
        <taxon>Stereocaulon</taxon>
    </lineage>
</organism>
<dbReference type="Gene3D" id="3.40.50.1110">
    <property type="entry name" value="SGNH hydrolase"/>
    <property type="match status" value="1"/>
</dbReference>
<evidence type="ECO:0000259" key="2">
    <source>
        <dbReference type="Pfam" id="PF13472"/>
    </source>
</evidence>
<dbReference type="InterPro" id="IPR036514">
    <property type="entry name" value="SGNH_hydro_sf"/>
</dbReference>
<sequence>MKPMVGLWCYCYLIFCSHQFVQACSVFPYYACCSATATFLNQSYASYFETTMGTTGGKKITSPKSLKILCFGDSLTAGYTSYGREHYPYADSLRKDLEYMLSSSNIKVEVAGLSGDQVQGQYLQRIQEKCPTDKGRLYDWILIMGGTNDLGWGQTPEVIYEGLKKVWDVALNTGANVLALNVPEGAASSPSMIEKRNMLNAMIKNHEQDRFYTFDLYSKIPYATLDKAERDRLWDDGLHLTGEGYKMMGDVIAVRLFEILQEQTNAKKRASTTSD</sequence>